<name>A0A131Z1C0_RHIAP</name>
<evidence type="ECO:0000313" key="2">
    <source>
        <dbReference type="EMBL" id="JAP84592.1"/>
    </source>
</evidence>
<feature type="compositionally biased region" description="Basic residues" evidence="1">
    <location>
        <begin position="147"/>
        <end position="159"/>
    </location>
</feature>
<feature type="region of interest" description="Disordered" evidence="1">
    <location>
        <begin position="21"/>
        <end position="90"/>
    </location>
</feature>
<accession>A0A131Z1C0</accession>
<protein>
    <submittedName>
        <fullName evidence="2">Telomerase elongation inhibitor/rna maturation protein pinx1</fullName>
    </submittedName>
</protein>
<reference evidence="2" key="1">
    <citation type="journal article" date="2016" name="Ticks Tick Borne Dis.">
        <title>De novo assembly and annotation of the salivary gland transcriptome of Rhipicephalus appendiculatus male and female ticks during blood feeding.</title>
        <authorList>
            <person name="de Castro M.H."/>
            <person name="de Klerk D."/>
            <person name="Pienaar R."/>
            <person name="Latif A.A."/>
            <person name="Rees D.J."/>
            <person name="Mans B.J."/>
        </authorList>
    </citation>
    <scope>NUCLEOTIDE SEQUENCE</scope>
    <source>
        <tissue evidence="2">Salivary glands</tissue>
    </source>
</reference>
<feature type="region of interest" description="Disordered" evidence="1">
    <location>
        <begin position="139"/>
        <end position="194"/>
    </location>
</feature>
<evidence type="ECO:0000256" key="1">
    <source>
        <dbReference type="SAM" id="MobiDB-lite"/>
    </source>
</evidence>
<organism evidence="2">
    <name type="scientific">Rhipicephalus appendiculatus</name>
    <name type="common">Brown ear tick</name>
    <dbReference type="NCBI Taxonomy" id="34631"/>
    <lineage>
        <taxon>Eukaryota</taxon>
        <taxon>Metazoa</taxon>
        <taxon>Ecdysozoa</taxon>
        <taxon>Arthropoda</taxon>
        <taxon>Chelicerata</taxon>
        <taxon>Arachnida</taxon>
        <taxon>Acari</taxon>
        <taxon>Parasitiformes</taxon>
        <taxon>Ixodida</taxon>
        <taxon>Ixodoidea</taxon>
        <taxon>Ixodidae</taxon>
        <taxon>Rhipicephalinae</taxon>
        <taxon>Rhipicephalus</taxon>
        <taxon>Rhipicephalus</taxon>
    </lineage>
</organism>
<feature type="compositionally biased region" description="Basic residues" evidence="1">
    <location>
        <begin position="180"/>
        <end position="194"/>
    </location>
</feature>
<sequence>MTQLRASRLMCLMALPLLPKQQKRKRKRPCQTTRTVVSLSAATRAKREAHTGDVRGATPPHSLRRRAGVQDGSNWLQASPEPAVQEPDTDVELPENVLDEEIFKACGGLTAHKAARHGHKMSGKLKRVQEQEDGLCASISAKNEPSRKRHAVQKNRRQVSKPDDASSTDTPVALQQRPDRPRKKSHKHEKRKRR</sequence>
<dbReference type="EMBL" id="GEDV01003965">
    <property type="protein sequence ID" value="JAP84592.1"/>
    <property type="molecule type" value="Transcribed_RNA"/>
</dbReference>
<dbReference type="AlphaFoldDB" id="A0A131Z1C0"/>
<proteinExistence type="predicted"/>